<dbReference type="GO" id="GO:0071051">
    <property type="term" value="P:poly(A)-dependent snoRNA 3'-end processing"/>
    <property type="evidence" value="ECO:0007669"/>
    <property type="project" value="TreeGrafter"/>
</dbReference>
<dbReference type="GO" id="GO:0000176">
    <property type="term" value="C:nuclear exosome (RNase complex)"/>
    <property type="evidence" value="ECO:0007669"/>
    <property type="project" value="TreeGrafter"/>
</dbReference>
<dbReference type="GO" id="GO:0005730">
    <property type="term" value="C:nucleolus"/>
    <property type="evidence" value="ECO:0007669"/>
    <property type="project" value="TreeGrafter"/>
</dbReference>
<evidence type="ECO:0000259" key="9">
    <source>
        <dbReference type="Pfam" id="PF01138"/>
    </source>
</evidence>
<dbReference type="SUPFAM" id="SSF55666">
    <property type="entry name" value="Ribonuclease PH domain 2-like"/>
    <property type="match status" value="1"/>
</dbReference>
<dbReference type="GO" id="GO:0016075">
    <property type="term" value="P:rRNA catabolic process"/>
    <property type="evidence" value="ECO:0007669"/>
    <property type="project" value="TreeGrafter"/>
</dbReference>
<dbReference type="GO" id="GO:0034475">
    <property type="term" value="P:U4 snRNA 3'-end processing"/>
    <property type="evidence" value="ECO:0007669"/>
    <property type="project" value="TreeGrafter"/>
</dbReference>
<dbReference type="InterPro" id="IPR027408">
    <property type="entry name" value="PNPase/RNase_PH_dom_sf"/>
</dbReference>
<dbReference type="Pfam" id="PF03725">
    <property type="entry name" value="RNase_PH_C"/>
    <property type="match status" value="1"/>
</dbReference>
<dbReference type="EMBL" id="GIBP01007110">
    <property type="protein sequence ID" value="NDV36079.1"/>
    <property type="molecule type" value="Transcribed_RNA"/>
</dbReference>
<protein>
    <submittedName>
        <fullName evidence="11">Uncharacterized protein</fullName>
    </submittedName>
</protein>
<comment type="subcellular location">
    <subcellularLocation>
        <location evidence="2">Cytoplasm</location>
    </subcellularLocation>
    <subcellularLocation>
        <location evidence="1">Nucleus</location>
    </subcellularLocation>
</comment>
<dbReference type="GO" id="GO:0006364">
    <property type="term" value="P:rRNA processing"/>
    <property type="evidence" value="ECO:0007669"/>
    <property type="project" value="UniProtKB-KW"/>
</dbReference>
<keyword evidence="7" id="KW-0694">RNA-binding</keyword>
<evidence type="ECO:0000256" key="4">
    <source>
        <dbReference type="ARBA" id="ARBA00022490"/>
    </source>
</evidence>
<dbReference type="GO" id="GO:0003723">
    <property type="term" value="F:RNA binding"/>
    <property type="evidence" value="ECO:0007669"/>
    <property type="project" value="UniProtKB-KW"/>
</dbReference>
<evidence type="ECO:0000256" key="7">
    <source>
        <dbReference type="ARBA" id="ARBA00022884"/>
    </source>
</evidence>
<comment type="similarity">
    <text evidence="3">Belongs to the RNase PH family.</text>
</comment>
<keyword evidence="4" id="KW-0963">Cytoplasm</keyword>
<dbReference type="Pfam" id="PF01138">
    <property type="entry name" value="RNase_PH"/>
    <property type="match status" value="1"/>
</dbReference>
<dbReference type="CDD" id="cd11371">
    <property type="entry name" value="RNase_PH_MTR3"/>
    <property type="match status" value="1"/>
</dbReference>
<keyword evidence="8" id="KW-0539">Nucleus</keyword>
<dbReference type="InterPro" id="IPR036345">
    <property type="entry name" value="ExoRNase_PH_dom2_sf"/>
</dbReference>
<dbReference type="InterPro" id="IPR020568">
    <property type="entry name" value="Ribosomal_Su5_D2-typ_SF"/>
</dbReference>
<keyword evidence="6" id="KW-0271">Exosome</keyword>
<evidence type="ECO:0000256" key="6">
    <source>
        <dbReference type="ARBA" id="ARBA00022835"/>
    </source>
</evidence>
<dbReference type="GO" id="GO:0000177">
    <property type="term" value="C:cytoplasmic exosome (RNase complex)"/>
    <property type="evidence" value="ECO:0007669"/>
    <property type="project" value="TreeGrafter"/>
</dbReference>
<name>A0A6B2LG90_9EUKA</name>
<organism evidence="11">
    <name type="scientific">Arcella intermedia</name>
    <dbReference type="NCBI Taxonomy" id="1963864"/>
    <lineage>
        <taxon>Eukaryota</taxon>
        <taxon>Amoebozoa</taxon>
        <taxon>Tubulinea</taxon>
        <taxon>Elardia</taxon>
        <taxon>Arcellinida</taxon>
        <taxon>Sphaerothecina</taxon>
        <taxon>Arcellidae</taxon>
        <taxon>Arcella</taxon>
    </lineage>
</organism>
<keyword evidence="5" id="KW-0698">rRNA processing</keyword>
<feature type="domain" description="Exoribonuclease phosphorolytic" evidence="9">
    <location>
        <begin position="2"/>
        <end position="121"/>
    </location>
</feature>
<evidence type="ECO:0000256" key="8">
    <source>
        <dbReference type="ARBA" id="ARBA00023242"/>
    </source>
</evidence>
<accession>A0A6B2LG90</accession>
<evidence type="ECO:0000256" key="3">
    <source>
        <dbReference type="ARBA" id="ARBA00006678"/>
    </source>
</evidence>
<dbReference type="InterPro" id="IPR001247">
    <property type="entry name" value="ExoRNase_PH_dom1"/>
</dbReference>
<evidence type="ECO:0000256" key="2">
    <source>
        <dbReference type="ARBA" id="ARBA00004496"/>
    </source>
</evidence>
<evidence type="ECO:0000256" key="1">
    <source>
        <dbReference type="ARBA" id="ARBA00004123"/>
    </source>
</evidence>
<evidence type="ECO:0000256" key="5">
    <source>
        <dbReference type="ARBA" id="ARBA00022552"/>
    </source>
</evidence>
<dbReference type="PANTHER" id="PTHR11953:SF2">
    <property type="entry name" value="EXOSOME COMPLEX COMPONENT MTR3"/>
    <property type="match status" value="1"/>
</dbReference>
<feature type="domain" description="Exoribonuclease phosphorolytic" evidence="10">
    <location>
        <begin position="125"/>
        <end position="186"/>
    </location>
</feature>
<dbReference type="GO" id="GO:0071028">
    <property type="term" value="P:nuclear mRNA surveillance"/>
    <property type="evidence" value="ECO:0007669"/>
    <property type="project" value="TreeGrafter"/>
</dbReference>
<reference evidence="11" key="1">
    <citation type="journal article" date="2020" name="J. Eukaryot. Microbiol.">
        <title>De novo Sequencing, Assembly and Annotation of the Transcriptome for the Free-Living Testate Amoeba Arcella intermedia.</title>
        <authorList>
            <person name="Ribeiro G.M."/>
            <person name="Porfirio-Sousa A.L."/>
            <person name="Maurer-Alcala X.X."/>
            <person name="Katz L.A."/>
            <person name="Lahr D.J.G."/>
        </authorList>
    </citation>
    <scope>NUCLEOTIDE SEQUENCE</scope>
</reference>
<dbReference type="SUPFAM" id="SSF54211">
    <property type="entry name" value="Ribosomal protein S5 domain 2-like"/>
    <property type="match status" value="1"/>
</dbReference>
<dbReference type="Gene3D" id="3.30.230.70">
    <property type="entry name" value="GHMP Kinase, N-terminal domain"/>
    <property type="match status" value="1"/>
</dbReference>
<evidence type="ECO:0000259" key="10">
    <source>
        <dbReference type="Pfam" id="PF03725"/>
    </source>
</evidence>
<dbReference type="InterPro" id="IPR015847">
    <property type="entry name" value="ExoRNase_PH_dom2"/>
</dbReference>
<proteinExistence type="inferred from homology"/>
<dbReference type="PANTHER" id="PTHR11953">
    <property type="entry name" value="EXOSOME COMPLEX COMPONENT"/>
    <property type="match status" value="1"/>
</dbReference>
<dbReference type="InterPro" id="IPR050080">
    <property type="entry name" value="RNase_PH"/>
</dbReference>
<sequence>MKTGVISMAAGSSYIEFDKTKVICGVYGPRQSSSDYSDKAEVKCDIRFASFALKDKRKPFLPGNEETEISLRVREAIEVSILLEKFPKSIIEVNVIILEGNGNITGAAITASSIALADAGIVTYDFVTACSVSKFGNELLLDPSEEEEKQQTGSFQIAYMPTLKQITQLSQGGELSVSETVKALELCLSGCYLIHELIKKHFKKLLTKQSQKSLLLKQLELQEDQEEIAQPPSN</sequence>
<evidence type="ECO:0000313" key="11">
    <source>
        <dbReference type="EMBL" id="NDV36079.1"/>
    </source>
</evidence>
<dbReference type="AlphaFoldDB" id="A0A6B2LG90"/>